<evidence type="ECO:0000313" key="2">
    <source>
        <dbReference type="RefSeq" id="XP_031566024.1"/>
    </source>
</evidence>
<gene>
    <name evidence="2" type="primary">LOC116301151</name>
</gene>
<dbReference type="Proteomes" id="UP000515163">
    <property type="component" value="Unplaced"/>
</dbReference>
<dbReference type="AlphaFoldDB" id="A0A6P8IH32"/>
<dbReference type="GeneID" id="116301151"/>
<keyword evidence="1" id="KW-1185">Reference proteome</keyword>
<dbReference type="OrthoDB" id="2357369at2759"/>
<reference evidence="2" key="1">
    <citation type="submission" date="2025-08" db="UniProtKB">
        <authorList>
            <consortium name="RefSeq"/>
        </authorList>
    </citation>
    <scope>IDENTIFICATION</scope>
    <source>
        <tissue evidence="2">Tentacle</tissue>
    </source>
</reference>
<organism evidence="1 2">
    <name type="scientific">Actinia tenebrosa</name>
    <name type="common">Australian red waratah sea anemone</name>
    <dbReference type="NCBI Taxonomy" id="6105"/>
    <lineage>
        <taxon>Eukaryota</taxon>
        <taxon>Metazoa</taxon>
        <taxon>Cnidaria</taxon>
        <taxon>Anthozoa</taxon>
        <taxon>Hexacorallia</taxon>
        <taxon>Actiniaria</taxon>
        <taxon>Actiniidae</taxon>
        <taxon>Actinia</taxon>
    </lineage>
</organism>
<protein>
    <submittedName>
        <fullName evidence="2">Uncharacterized protein LOC116301151</fullName>
    </submittedName>
</protein>
<sequence length="140" mass="16133">MSERTVEGIGYLSFFDEGKWFQGSLITKDKLQYGLLGEESEQPSNQYHECCFDEEPMFYTLTLINFESKEDKVFHHVMKTNGDNCSLMSDNITFYTDEILTGEKALKHTRKFCSSKLKDKEAIVCVGEMVIKLQDEANDT</sequence>
<evidence type="ECO:0000313" key="1">
    <source>
        <dbReference type="Proteomes" id="UP000515163"/>
    </source>
</evidence>
<dbReference type="KEGG" id="aten:116301151"/>
<accession>A0A6P8IH32</accession>
<name>A0A6P8IH32_ACTTE</name>
<dbReference type="InParanoid" id="A0A6P8IH32"/>
<dbReference type="RefSeq" id="XP_031566024.1">
    <property type="nucleotide sequence ID" value="XM_031710164.1"/>
</dbReference>
<proteinExistence type="predicted"/>